<evidence type="ECO:0008006" key="3">
    <source>
        <dbReference type="Google" id="ProtNLM"/>
    </source>
</evidence>
<accession>A0ABW1J522</accession>
<name>A0ABW1J522_9PSEU</name>
<gene>
    <name evidence="1" type="ORF">ACFQE5_15985</name>
</gene>
<evidence type="ECO:0000313" key="2">
    <source>
        <dbReference type="Proteomes" id="UP001596302"/>
    </source>
</evidence>
<keyword evidence="2" id="KW-1185">Reference proteome</keyword>
<dbReference type="Gene3D" id="3.40.50.1820">
    <property type="entry name" value="alpha/beta hydrolase"/>
    <property type="match status" value="1"/>
</dbReference>
<reference evidence="2" key="1">
    <citation type="journal article" date="2019" name="Int. J. Syst. Evol. Microbiol.">
        <title>The Global Catalogue of Microorganisms (GCM) 10K type strain sequencing project: providing services to taxonomists for standard genome sequencing and annotation.</title>
        <authorList>
            <consortium name="The Broad Institute Genomics Platform"/>
            <consortium name="The Broad Institute Genome Sequencing Center for Infectious Disease"/>
            <person name="Wu L."/>
            <person name="Ma J."/>
        </authorList>
    </citation>
    <scope>NUCLEOTIDE SEQUENCE [LARGE SCALE GENOMIC DNA]</scope>
    <source>
        <strain evidence="2">CCM 8391</strain>
    </source>
</reference>
<dbReference type="SUPFAM" id="SSF53474">
    <property type="entry name" value="alpha/beta-Hydrolases"/>
    <property type="match status" value="1"/>
</dbReference>
<comment type="caution">
    <text evidence="1">The sequence shown here is derived from an EMBL/GenBank/DDBJ whole genome shotgun (WGS) entry which is preliminary data.</text>
</comment>
<dbReference type="EMBL" id="JBHSQW010000034">
    <property type="protein sequence ID" value="MFC5995712.1"/>
    <property type="molecule type" value="Genomic_DNA"/>
</dbReference>
<dbReference type="RefSeq" id="WP_379585940.1">
    <property type="nucleotide sequence ID" value="NZ_JBHSQW010000034.1"/>
</dbReference>
<protein>
    <recommendedName>
        <fullName evidence="3">Alpha/beta hydrolase family protein</fullName>
    </recommendedName>
</protein>
<organism evidence="1 2">
    <name type="scientific">Pseudonocardia hispaniensis</name>
    <dbReference type="NCBI Taxonomy" id="904933"/>
    <lineage>
        <taxon>Bacteria</taxon>
        <taxon>Bacillati</taxon>
        <taxon>Actinomycetota</taxon>
        <taxon>Actinomycetes</taxon>
        <taxon>Pseudonocardiales</taxon>
        <taxon>Pseudonocardiaceae</taxon>
        <taxon>Pseudonocardia</taxon>
    </lineage>
</organism>
<sequence length="330" mass="36149">MTRIAVAIVHGIEISDPDFAATPTRLLRQGFARELGVPVADTEDMLVVEPVHWAPYLERRQRELFAKIYPAQTGPSFVDELSRLIKMINAGGVAALVPFVASLLNPFRCGLRSLRYPAARWMVVHFVGDVIAYDRTAGATNYTAIHETFARGLAALADRAGEDAPLCVIAHSFGSVLASDYVYDRQQSDQGRALVAPAVAAAAGPSPLARGETLGWFYTMGSPLALWSLRYPAAELDRPIAFPGSGLADRYPGLPGEWVNFYDADDVIAYPMRGLSPAYARVVTEDRAVSVHGWNPIFATPLAHPYYWSDRAVMQRIARSLAAAWTLMDR</sequence>
<dbReference type="InterPro" id="IPR029058">
    <property type="entry name" value="AB_hydrolase_fold"/>
</dbReference>
<evidence type="ECO:0000313" key="1">
    <source>
        <dbReference type="EMBL" id="MFC5995712.1"/>
    </source>
</evidence>
<dbReference type="Proteomes" id="UP001596302">
    <property type="component" value="Unassembled WGS sequence"/>
</dbReference>
<proteinExistence type="predicted"/>